<feature type="non-terminal residue" evidence="2">
    <location>
        <position position="1"/>
    </location>
</feature>
<proteinExistence type="predicted"/>
<dbReference type="Proteomes" id="UP000626109">
    <property type="component" value="Unassembled WGS sequence"/>
</dbReference>
<feature type="region of interest" description="Disordered" evidence="1">
    <location>
        <begin position="1"/>
        <end position="33"/>
    </location>
</feature>
<evidence type="ECO:0000313" key="2">
    <source>
        <dbReference type="EMBL" id="CAE8651195.1"/>
    </source>
</evidence>
<reference evidence="2" key="1">
    <citation type="submission" date="2021-02" db="EMBL/GenBank/DDBJ databases">
        <authorList>
            <person name="Dougan E. K."/>
            <person name="Rhodes N."/>
            <person name="Thang M."/>
            <person name="Chan C."/>
        </authorList>
    </citation>
    <scope>NUCLEOTIDE SEQUENCE</scope>
</reference>
<feature type="non-terminal residue" evidence="2">
    <location>
        <position position="81"/>
    </location>
</feature>
<protein>
    <submittedName>
        <fullName evidence="2">Uncharacterized protein</fullName>
    </submittedName>
</protein>
<accession>A0A813ILL5</accession>
<comment type="caution">
    <text evidence="2">The sequence shown here is derived from an EMBL/GenBank/DDBJ whole genome shotgun (WGS) entry which is preliminary data.</text>
</comment>
<feature type="compositionally biased region" description="Basic and acidic residues" evidence="1">
    <location>
        <begin position="17"/>
        <end position="30"/>
    </location>
</feature>
<evidence type="ECO:0000313" key="3">
    <source>
        <dbReference type="Proteomes" id="UP000626109"/>
    </source>
</evidence>
<evidence type="ECO:0000256" key="1">
    <source>
        <dbReference type="SAM" id="MobiDB-lite"/>
    </source>
</evidence>
<dbReference type="EMBL" id="CAJNNW010009719">
    <property type="protein sequence ID" value="CAE8651195.1"/>
    <property type="molecule type" value="Genomic_DNA"/>
</dbReference>
<gene>
    <name evidence="2" type="ORF">PGLA2088_LOCUS8927</name>
</gene>
<sequence>MLAPIPVPQTGAIRKPTPKERDKAESERNASRRLLRVADPQARLAFLNSHPFFQDISHALRARLAPQLVRRSCGETDVVVL</sequence>
<organism evidence="2 3">
    <name type="scientific">Polarella glacialis</name>
    <name type="common">Dinoflagellate</name>
    <dbReference type="NCBI Taxonomy" id="89957"/>
    <lineage>
        <taxon>Eukaryota</taxon>
        <taxon>Sar</taxon>
        <taxon>Alveolata</taxon>
        <taxon>Dinophyceae</taxon>
        <taxon>Suessiales</taxon>
        <taxon>Suessiaceae</taxon>
        <taxon>Polarella</taxon>
    </lineage>
</organism>
<dbReference type="AlphaFoldDB" id="A0A813ILL5"/>
<name>A0A813ILL5_POLGL</name>